<evidence type="ECO:0000313" key="11">
    <source>
        <dbReference type="Proteomes" id="UP000824029"/>
    </source>
</evidence>
<protein>
    <submittedName>
        <fullName evidence="10">ATP-binding cassette domain-containing protein</fullName>
    </submittedName>
</protein>
<dbReference type="InterPro" id="IPR003439">
    <property type="entry name" value="ABC_transporter-like_ATP-bd"/>
</dbReference>
<comment type="subcellular location">
    <subcellularLocation>
        <location evidence="1">Cell membrane</location>
    </subcellularLocation>
</comment>
<dbReference type="InterPro" id="IPR015856">
    <property type="entry name" value="ABC_transpr_CbiO/EcfA_su"/>
</dbReference>
<evidence type="ECO:0000256" key="3">
    <source>
        <dbReference type="ARBA" id="ARBA00022448"/>
    </source>
</evidence>
<evidence type="ECO:0000256" key="1">
    <source>
        <dbReference type="ARBA" id="ARBA00004236"/>
    </source>
</evidence>
<dbReference type="SUPFAM" id="SSF52540">
    <property type="entry name" value="P-loop containing nucleoside triphosphate hydrolases"/>
    <property type="match status" value="1"/>
</dbReference>
<evidence type="ECO:0000313" key="10">
    <source>
        <dbReference type="EMBL" id="HIZ18985.1"/>
    </source>
</evidence>
<dbReference type="AlphaFoldDB" id="A0A9D2DLF1"/>
<keyword evidence="5" id="KW-0547">Nucleotide-binding</keyword>
<dbReference type="GO" id="GO:0043190">
    <property type="term" value="C:ATP-binding cassette (ABC) transporter complex"/>
    <property type="evidence" value="ECO:0007669"/>
    <property type="project" value="TreeGrafter"/>
</dbReference>
<dbReference type="InterPro" id="IPR017871">
    <property type="entry name" value="ABC_transporter-like_CS"/>
</dbReference>
<dbReference type="SMART" id="SM00382">
    <property type="entry name" value="AAA"/>
    <property type="match status" value="1"/>
</dbReference>
<dbReference type="GO" id="GO:0042626">
    <property type="term" value="F:ATPase-coupled transmembrane transporter activity"/>
    <property type="evidence" value="ECO:0007669"/>
    <property type="project" value="TreeGrafter"/>
</dbReference>
<dbReference type="InterPro" id="IPR003593">
    <property type="entry name" value="AAA+_ATPase"/>
</dbReference>
<keyword evidence="3" id="KW-0813">Transport</keyword>
<dbReference type="Gene3D" id="3.40.50.300">
    <property type="entry name" value="P-loop containing nucleotide triphosphate hydrolases"/>
    <property type="match status" value="1"/>
</dbReference>
<comment type="caution">
    <text evidence="10">The sequence shown here is derived from an EMBL/GenBank/DDBJ whole genome shotgun (WGS) entry which is preliminary data.</text>
</comment>
<dbReference type="Pfam" id="PF00005">
    <property type="entry name" value="ABC_tran"/>
    <property type="match status" value="1"/>
</dbReference>
<evidence type="ECO:0000256" key="6">
    <source>
        <dbReference type="ARBA" id="ARBA00022840"/>
    </source>
</evidence>
<reference evidence="10" key="1">
    <citation type="journal article" date="2021" name="PeerJ">
        <title>Extensive microbial diversity within the chicken gut microbiome revealed by metagenomics and culture.</title>
        <authorList>
            <person name="Gilroy R."/>
            <person name="Ravi A."/>
            <person name="Getino M."/>
            <person name="Pursley I."/>
            <person name="Horton D.L."/>
            <person name="Alikhan N.F."/>
            <person name="Baker D."/>
            <person name="Gharbi K."/>
            <person name="Hall N."/>
            <person name="Watson M."/>
            <person name="Adriaenssens E.M."/>
            <person name="Foster-Nyarko E."/>
            <person name="Jarju S."/>
            <person name="Secka A."/>
            <person name="Antonio M."/>
            <person name="Oren A."/>
            <person name="Chaudhuri R.R."/>
            <person name="La Ragione R."/>
            <person name="Hildebrand F."/>
            <person name="Pallen M.J."/>
        </authorList>
    </citation>
    <scope>NUCLEOTIDE SEQUENCE</scope>
    <source>
        <strain evidence="10">ChiHecolR3B27-1887</strain>
    </source>
</reference>
<evidence type="ECO:0000256" key="5">
    <source>
        <dbReference type="ARBA" id="ARBA00022741"/>
    </source>
</evidence>
<evidence type="ECO:0000259" key="9">
    <source>
        <dbReference type="PROSITE" id="PS50893"/>
    </source>
</evidence>
<gene>
    <name evidence="10" type="ORF">IAA22_07755</name>
</gene>
<organism evidence="10 11">
    <name type="scientific">Candidatus Olsenella stercoravium</name>
    <dbReference type="NCBI Taxonomy" id="2838713"/>
    <lineage>
        <taxon>Bacteria</taxon>
        <taxon>Bacillati</taxon>
        <taxon>Actinomycetota</taxon>
        <taxon>Coriobacteriia</taxon>
        <taxon>Coriobacteriales</taxon>
        <taxon>Atopobiaceae</taxon>
        <taxon>Olsenella</taxon>
    </lineage>
</organism>
<dbReference type="PROSITE" id="PS00211">
    <property type="entry name" value="ABC_TRANSPORTER_1"/>
    <property type="match status" value="1"/>
</dbReference>
<dbReference type="PANTHER" id="PTHR43553">
    <property type="entry name" value="HEAVY METAL TRANSPORTER"/>
    <property type="match status" value="1"/>
</dbReference>
<name>A0A9D2DLF1_9ACTN</name>
<evidence type="ECO:0000256" key="4">
    <source>
        <dbReference type="ARBA" id="ARBA00022475"/>
    </source>
</evidence>
<comment type="similarity">
    <text evidence="2">Belongs to the ABC transporter superfamily.</text>
</comment>
<proteinExistence type="inferred from homology"/>
<sequence>MGRTGEKIVEARGVSHAYVPGRPTLQEVSLDVAPGELVAIVGENGSGKTTLVRHLNALVPLQAGELVVAGISADDPTHVWELRRACGMVFQNPENQFVSSVVGEDVAFGPANFGAGEKDARLAAARALADVGLAGFERRDVHTLSGGQQQRVALAGALASGPDVLVLDEATSMIDPQGRDELVRAVLRARSERGTTILWVTHDMELAARADRVFVMRAGEVAASGAPKDVLVDRALLEGAGLEPPFAVRAWEGLVARGVASGPAPVTVEGLVSALCG</sequence>
<dbReference type="Proteomes" id="UP000824029">
    <property type="component" value="Unassembled WGS sequence"/>
</dbReference>
<dbReference type="PANTHER" id="PTHR43553:SF24">
    <property type="entry name" value="ENERGY-COUPLING FACTOR TRANSPORTER ATP-BINDING PROTEIN ECFA1"/>
    <property type="match status" value="1"/>
</dbReference>
<dbReference type="CDD" id="cd03225">
    <property type="entry name" value="ABC_cobalt_CbiO_domain1"/>
    <property type="match status" value="1"/>
</dbReference>
<keyword evidence="6 10" id="KW-0067">ATP-binding</keyword>
<reference evidence="10" key="2">
    <citation type="submission" date="2021-04" db="EMBL/GenBank/DDBJ databases">
        <authorList>
            <person name="Gilroy R."/>
        </authorList>
    </citation>
    <scope>NUCLEOTIDE SEQUENCE</scope>
    <source>
        <strain evidence="10">ChiHecolR3B27-1887</strain>
    </source>
</reference>
<evidence type="ECO:0000256" key="2">
    <source>
        <dbReference type="ARBA" id="ARBA00005417"/>
    </source>
</evidence>
<feature type="domain" description="ABC transporter" evidence="9">
    <location>
        <begin position="9"/>
        <end position="243"/>
    </location>
</feature>
<evidence type="ECO:0000256" key="7">
    <source>
        <dbReference type="ARBA" id="ARBA00022967"/>
    </source>
</evidence>
<keyword evidence="4" id="KW-1003">Cell membrane</keyword>
<dbReference type="GO" id="GO:0005524">
    <property type="term" value="F:ATP binding"/>
    <property type="evidence" value="ECO:0007669"/>
    <property type="project" value="UniProtKB-KW"/>
</dbReference>
<keyword evidence="7" id="KW-1278">Translocase</keyword>
<dbReference type="EMBL" id="DXBZ01000156">
    <property type="protein sequence ID" value="HIZ18985.1"/>
    <property type="molecule type" value="Genomic_DNA"/>
</dbReference>
<evidence type="ECO:0000256" key="8">
    <source>
        <dbReference type="ARBA" id="ARBA00023136"/>
    </source>
</evidence>
<accession>A0A9D2DLF1</accession>
<dbReference type="PROSITE" id="PS50893">
    <property type="entry name" value="ABC_TRANSPORTER_2"/>
    <property type="match status" value="1"/>
</dbReference>
<dbReference type="FunFam" id="3.40.50.300:FF:000224">
    <property type="entry name" value="Energy-coupling factor transporter ATP-binding protein EcfA"/>
    <property type="match status" value="1"/>
</dbReference>
<dbReference type="InterPro" id="IPR027417">
    <property type="entry name" value="P-loop_NTPase"/>
</dbReference>
<keyword evidence="8" id="KW-0472">Membrane</keyword>
<dbReference type="InterPro" id="IPR050095">
    <property type="entry name" value="ECF_ABC_transporter_ATP-bd"/>
</dbReference>
<dbReference type="GO" id="GO:0016887">
    <property type="term" value="F:ATP hydrolysis activity"/>
    <property type="evidence" value="ECO:0007669"/>
    <property type="project" value="InterPro"/>
</dbReference>